<dbReference type="Pfam" id="PF00239">
    <property type="entry name" value="Resolvase"/>
    <property type="match status" value="1"/>
</dbReference>
<dbReference type="InterPro" id="IPR038109">
    <property type="entry name" value="DNA_bind_recomb_sf"/>
</dbReference>
<organism evidence="4 5">
    <name type="scientific">Paenibacillus enshidis</name>
    <dbReference type="NCBI Taxonomy" id="1458439"/>
    <lineage>
        <taxon>Bacteria</taxon>
        <taxon>Bacillati</taxon>
        <taxon>Bacillota</taxon>
        <taxon>Bacilli</taxon>
        <taxon>Bacillales</taxon>
        <taxon>Paenibacillaceae</taxon>
        <taxon>Paenibacillus</taxon>
    </lineage>
</organism>
<dbReference type="InterPro" id="IPR006119">
    <property type="entry name" value="Resolv_N"/>
</dbReference>
<evidence type="ECO:0000259" key="3">
    <source>
        <dbReference type="PROSITE" id="PS51737"/>
    </source>
</evidence>
<dbReference type="SMART" id="SM00857">
    <property type="entry name" value="Resolvase"/>
    <property type="match status" value="1"/>
</dbReference>
<dbReference type="CDD" id="cd00338">
    <property type="entry name" value="Ser_Recombinase"/>
    <property type="match status" value="1"/>
</dbReference>
<dbReference type="EMBL" id="JBHHMI010000024">
    <property type="protein sequence ID" value="MFB5269086.1"/>
    <property type="molecule type" value="Genomic_DNA"/>
</dbReference>
<proteinExistence type="predicted"/>
<dbReference type="InterPro" id="IPR050639">
    <property type="entry name" value="SSR_resolvase"/>
</dbReference>
<accession>A0ABV5AXZ0</accession>
<evidence type="ECO:0000259" key="2">
    <source>
        <dbReference type="PROSITE" id="PS51736"/>
    </source>
</evidence>
<dbReference type="PANTHER" id="PTHR30461">
    <property type="entry name" value="DNA-INVERTASE FROM LAMBDOID PROPHAGE"/>
    <property type="match status" value="1"/>
</dbReference>
<evidence type="ECO:0000313" key="5">
    <source>
        <dbReference type="Proteomes" id="UP001580346"/>
    </source>
</evidence>
<evidence type="ECO:0000313" key="4">
    <source>
        <dbReference type="EMBL" id="MFB5269086.1"/>
    </source>
</evidence>
<dbReference type="PROSITE" id="PS51736">
    <property type="entry name" value="RECOMBINASES_3"/>
    <property type="match status" value="1"/>
</dbReference>
<evidence type="ECO:0000256" key="1">
    <source>
        <dbReference type="SAM" id="Coils"/>
    </source>
</evidence>
<dbReference type="Pfam" id="PF07508">
    <property type="entry name" value="Recombinase"/>
    <property type="match status" value="1"/>
</dbReference>
<dbReference type="InterPro" id="IPR036162">
    <property type="entry name" value="Resolvase-like_N_sf"/>
</dbReference>
<sequence length="520" mass="61376">MNDTTATIFGATYLRISRNKGENEDTLQNHREIMASFCRQNGYSYETYEEIVSGGKYELEERPQLQRLLKNIEKYRAIFTVSLDRLSRNGLISQQIRQLCMENGIKIITPSQTFDLCNSLEDRVLYDVSSIFATLEYEMIGRRNQYNTTQRVRRGEYVNGKPAYGYRRNHLTRKLEIHEPEAEVVRYIFKLHSEGLGVRKITDMLNSEGYKPQLGHSFATATVRRMLGNPVYKGCLVMHVRKRVKENGKYAFKVSDVIMTDNAHPAIIPPEEWEQANRERTQRSEQAMILREKAAVKSGTAMLKDLLFCGVCGRKLVIKKERNRAHFFIRRCEHLLPDSGDPCGNHGMKLKFLEEEILLQIQAYRQRLRRELWLLKRQELLNPCSELREQLVHLEYEMNENRKQQANLLELAAQAIFPDDELKDMKKSLLDQENALREMKETVLQHIREFEAFSAREQVKAILTLLDQFPFQTPEEQNITLKQFIRRINYTRVFPDEIQALHERTREREQYPFRYTIEYF</sequence>
<dbReference type="PANTHER" id="PTHR30461:SF23">
    <property type="entry name" value="DNA RECOMBINASE-RELATED"/>
    <property type="match status" value="1"/>
</dbReference>
<feature type="domain" description="Recombinase" evidence="3">
    <location>
        <begin position="163"/>
        <end position="287"/>
    </location>
</feature>
<protein>
    <submittedName>
        <fullName evidence="4">Recombinase family protein</fullName>
    </submittedName>
</protein>
<keyword evidence="1" id="KW-0175">Coiled coil</keyword>
<dbReference type="RefSeq" id="WP_375357362.1">
    <property type="nucleotide sequence ID" value="NZ_JBHHMI010000024.1"/>
</dbReference>
<feature type="domain" description="Resolvase/invertase-type recombinase catalytic" evidence="2">
    <location>
        <begin position="9"/>
        <end position="155"/>
    </location>
</feature>
<dbReference type="Proteomes" id="UP001580346">
    <property type="component" value="Unassembled WGS sequence"/>
</dbReference>
<comment type="caution">
    <text evidence="4">The sequence shown here is derived from an EMBL/GenBank/DDBJ whole genome shotgun (WGS) entry which is preliminary data.</text>
</comment>
<dbReference type="PROSITE" id="PS51737">
    <property type="entry name" value="RECOMBINASE_DNA_BIND"/>
    <property type="match status" value="1"/>
</dbReference>
<keyword evidence="5" id="KW-1185">Reference proteome</keyword>
<dbReference type="SUPFAM" id="SSF53041">
    <property type="entry name" value="Resolvase-like"/>
    <property type="match status" value="1"/>
</dbReference>
<reference evidence="4 5" key="1">
    <citation type="submission" date="2024-09" db="EMBL/GenBank/DDBJ databases">
        <title>Paenibacillus zeirhizospherea sp. nov., isolated from surface of the maize (Zea mays) roots in a horticulture field, Hungary.</title>
        <authorList>
            <person name="Marton D."/>
            <person name="Farkas M."/>
            <person name="Bedics A."/>
            <person name="Toth E."/>
            <person name="Tancsics A."/>
            <person name="Boka K."/>
            <person name="Maroti G."/>
            <person name="Kriszt B."/>
            <person name="Cserhati M."/>
        </authorList>
    </citation>
    <scope>NUCLEOTIDE SEQUENCE [LARGE SCALE GENOMIC DNA]</scope>
    <source>
        <strain evidence="4 5">KCTC 33519</strain>
    </source>
</reference>
<dbReference type="Gene3D" id="3.90.1750.20">
    <property type="entry name" value="Putative Large Serine Recombinase, Chain B, Domain 2"/>
    <property type="match status" value="1"/>
</dbReference>
<dbReference type="InterPro" id="IPR011109">
    <property type="entry name" value="DNA_bind_recombinase_dom"/>
</dbReference>
<gene>
    <name evidence="4" type="ORF">ACE41H_20180</name>
</gene>
<dbReference type="Gene3D" id="3.40.50.1390">
    <property type="entry name" value="Resolvase, N-terminal catalytic domain"/>
    <property type="match status" value="1"/>
</dbReference>
<feature type="coiled-coil region" evidence="1">
    <location>
        <begin position="384"/>
        <end position="442"/>
    </location>
</feature>
<name>A0ABV5AXZ0_9BACL</name>